<evidence type="ECO:0000259" key="2">
    <source>
        <dbReference type="Pfam" id="PF01243"/>
    </source>
</evidence>
<protein>
    <submittedName>
        <fullName evidence="3">PPOX class F420-dependent enzyme</fullName>
    </submittedName>
</protein>
<sequence length="147" mass="16376">MGYTGMELAAAVDFARDHRRSVLTTIRRNGRPQLSNVLHVVGDDGRIRISITADRAKYHNLVRDPWAALHVTREDFFAYAVLEGPVELTPVAAAPDDPTVDALVDYYRTANGEHPDWDEYRDAMVADRRALVLFTPTHAYGMLPAAG</sequence>
<dbReference type="EMBL" id="AP026978">
    <property type="protein sequence ID" value="BDU02854.1"/>
    <property type="molecule type" value="Genomic_DNA"/>
</dbReference>
<dbReference type="InterPro" id="IPR052019">
    <property type="entry name" value="F420H2_bilvrd_red/Heme_oxyg"/>
</dbReference>
<accession>A0ABM8D647</accession>
<organism evidence="3 4">
    <name type="scientific">Nocardia sputorum</name>
    <dbReference type="NCBI Taxonomy" id="2984338"/>
    <lineage>
        <taxon>Bacteria</taxon>
        <taxon>Bacillati</taxon>
        <taxon>Actinomycetota</taxon>
        <taxon>Actinomycetes</taxon>
        <taxon>Mycobacteriales</taxon>
        <taxon>Nocardiaceae</taxon>
        <taxon>Nocardia</taxon>
    </lineage>
</organism>
<dbReference type="Proteomes" id="UP001317870">
    <property type="component" value="Chromosome"/>
</dbReference>
<dbReference type="PANTHER" id="PTHR35176:SF2">
    <property type="entry name" value="F420H(2)-DEPENDENT REDUCTASE RV1155"/>
    <property type="match status" value="1"/>
</dbReference>
<gene>
    <name evidence="3" type="ORF">IFM12276_58820</name>
</gene>
<evidence type="ECO:0000256" key="1">
    <source>
        <dbReference type="ARBA" id="ARBA00023002"/>
    </source>
</evidence>
<reference evidence="3 4" key="1">
    <citation type="submission" date="2022-11" db="EMBL/GenBank/DDBJ databases">
        <title>Genome Sequencing of Nocardia sp. ON39_IFM12276 and assembly.</title>
        <authorList>
            <person name="Shimojima M."/>
            <person name="Toyokawa M."/>
            <person name="Uesaka K."/>
        </authorList>
    </citation>
    <scope>NUCLEOTIDE SEQUENCE [LARGE SCALE GENOMIC DNA]</scope>
    <source>
        <strain evidence="3 4">IFM 12276</strain>
    </source>
</reference>
<keyword evidence="4" id="KW-1185">Reference proteome</keyword>
<dbReference type="InterPro" id="IPR011576">
    <property type="entry name" value="Pyridox_Oxase_N"/>
</dbReference>
<name>A0ABM8D647_9NOCA</name>
<evidence type="ECO:0000313" key="4">
    <source>
        <dbReference type="Proteomes" id="UP001317870"/>
    </source>
</evidence>
<dbReference type="NCBIfam" id="TIGR03618">
    <property type="entry name" value="Rv1155_F420"/>
    <property type="match status" value="1"/>
</dbReference>
<feature type="domain" description="Pyridoxamine 5'-phosphate oxidase N-terminal" evidence="2">
    <location>
        <begin position="10"/>
        <end position="138"/>
    </location>
</feature>
<dbReference type="InterPro" id="IPR012349">
    <property type="entry name" value="Split_barrel_FMN-bd"/>
</dbReference>
<proteinExistence type="predicted"/>
<dbReference type="InterPro" id="IPR019920">
    <property type="entry name" value="F420-binding_dom_put"/>
</dbReference>
<dbReference type="Gene3D" id="2.30.110.10">
    <property type="entry name" value="Electron Transport, Fmn-binding Protein, Chain A"/>
    <property type="match status" value="1"/>
</dbReference>
<dbReference type="SUPFAM" id="SSF50475">
    <property type="entry name" value="FMN-binding split barrel"/>
    <property type="match status" value="1"/>
</dbReference>
<dbReference type="PANTHER" id="PTHR35176">
    <property type="entry name" value="HEME OXYGENASE HI_0854-RELATED"/>
    <property type="match status" value="1"/>
</dbReference>
<dbReference type="Pfam" id="PF01243">
    <property type="entry name" value="PNPOx_N"/>
    <property type="match status" value="1"/>
</dbReference>
<keyword evidence="1" id="KW-0560">Oxidoreductase</keyword>
<evidence type="ECO:0000313" key="3">
    <source>
        <dbReference type="EMBL" id="BDU02854.1"/>
    </source>
</evidence>